<evidence type="ECO:0000256" key="2">
    <source>
        <dbReference type="ARBA" id="ARBA00004401"/>
    </source>
</evidence>
<dbReference type="EC" id="3.4.16.4" evidence="6"/>
<evidence type="ECO:0000256" key="14">
    <source>
        <dbReference type="ARBA" id="ARBA00022801"/>
    </source>
</evidence>
<feature type="region of interest" description="Disordered" evidence="27">
    <location>
        <begin position="749"/>
        <end position="802"/>
    </location>
</feature>
<keyword evidence="13" id="KW-0812">Transmembrane</keyword>
<keyword evidence="19" id="KW-0472">Membrane</keyword>
<evidence type="ECO:0000256" key="13">
    <source>
        <dbReference type="ARBA" id="ARBA00022692"/>
    </source>
</evidence>
<dbReference type="PANTHER" id="PTHR32282">
    <property type="entry name" value="BINDING PROTEIN TRANSPEPTIDASE, PUTATIVE-RELATED"/>
    <property type="match status" value="1"/>
</dbReference>
<evidence type="ECO:0000256" key="11">
    <source>
        <dbReference type="ARBA" id="ARBA00022676"/>
    </source>
</evidence>
<feature type="compositionally biased region" description="Polar residues" evidence="27">
    <location>
        <begin position="753"/>
        <end position="771"/>
    </location>
</feature>
<feature type="domain" description="Penicillin-binding protein transpeptidase" evidence="28">
    <location>
        <begin position="378"/>
        <end position="645"/>
    </location>
</feature>
<evidence type="ECO:0000256" key="18">
    <source>
        <dbReference type="ARBA" id="ARBA00022989"/>
    </source>
</evidence>
<evidence type="ECO:0000256" key="23">
    <source>
        <dbReference type="ARBA" id="ARBA00034000"/>
    </source>
</evidence>
<proteinExistence type="inferred from homology"/>
<keyword evidence="12" id="KW-0808">Transferase</keyword>
<name>A0A934HUR6_9CLOT</name>
<dbReference type="EC" id="2.4.99.28" evidence="24"/>
<keyword evidence="17" id="KW-0573">Peptidoglycan synthesis</keyword>
<feature type="compositionally biased region" description="Low complexity" evidence="27">
    <location>
        <begin position="778"/>
        <end position="802"/>
    </location>
</feature>
<dbReference type="InterPro" id="IPR050396">
    <property type="entry name" value="Glycosyltr_51/Transpeptidase"/>
</dbReference>
<comment type="catalytic activity">
    <reaction evidence="23">
        <text>Preferential cleavage: (Ac)2-L-Lys-D-Ala-|-D-Ala. Also transpeptidation of peptidyl-alanyl moieties that are N-acyl substituents of D-alanine.</text>
        <dbReference type="EC" id="3.4.16.4"/>
    </reaction>
</comment>
<dbReference type="GO" id="GO:0005886">
    <property type="term" value="C:plasma membrane"/>
    <property type="evidence" value="ECO:0007669"/>
    <property type="project" value="UniProtKB-SubCell"/>
</dbReference>
<comment type="caution">
    <text evidence="30">The sequence shown here is derived from an EMBL/GenBank/DDBJ whole genome shotgun (WGS) entry which is preliminary data.</text>
</comment>
<evidence type="ECO:0000313" key="30">
    <source>
        <dbReference type="EMBL" id="MBI6871223.1"/>
    </source>
</evidence>
<sequence>METSTNKRTKKRVKKPKKKKPISKALLILMSIILLITVFSFGRIKDVFSLYRDASTKVKSISEATFNSRGTVYIYDNKKEVIDKLYDSKDVEYVNYAQIPQSVMQSFIAIEDKDFYNHHGVSLKAITRATYSMVKNKGEITQGGSTITQQLAKNVFLTQQQSMNRKIEEMFIALKLERMYTKEQILEFYVNNIYFANGAYGIQAASKKYFSKEVKELDLSQIAFLAAIPNNPEYYDPLKNEGNTIQRRNLILSKMKECNFITQGQYDEAVNEKIALNPEKAYTKQSYISSYAVDCAAKALMEQKGFDFRNSFKNDSDRETYNKSYSDLYTECVNEIYRNGYKIYTSIDMEKQKLLQQSVDSKLSDFTEKQDGIYSLQGSAVTIDNKTGTVVAIVGGRTSDKKDYLNRAFQSFRQPGSTLKPLVVYTPALQKGFTPSSVIEDKYTEGGPHNSGDAYYGNVTLSYAVQLSLNTVANQIFKQITPEYGISFLKSMNFSKIVKKDYTLSTALGGLTNGASVVEMASGYSTLARSGQYINPTCIQEIIDSSGNKIYKNSYKTKEVYTKQASTWMTDILKGSFDNPLGTAHKLQLSNMTAAGKTGTTDNSKDGWFCGYTPYYTTAVWVGYDKPRELDRLYGGTYPGGIWKDYMNKIHQGLDNIDFERPNGVQEYNDDALNNVPANNETQKNEQGSAQDAVKKYESCKLDTLEDIKLAEQFENEATTSVQQLKDLNLRDQLLRKILNRKAAVTQRKIELQQGNKNTDDNINNGTTPPSNVDKPNGDTNNNDGNANGGQKTNTNNNSTQN</sequence>
<keyword evidence="10" id="KW-0645">Protease</keyword>
<dbReference type="PANTHER" id="PTHR32282:SF33">
    <property type="entry name" value="PEPTIDOGLYCAN GLYCOSYLTRANSFERASE"/>
    <property type="match status" value="1"/>
</dbReference>
<dbReference type="GO" id="GO:0008955">
    <property type="term" value="F:peptidoglycan glycosyltransferase activity"/>
    <property type="evidence" value="ECO:0007669"/>
    <property type="project" value="UniProtKB-EC"/>
</dbReference>
<evidence type="ECO:0000256" key="6">
    <source>
        <dbReference type="ARBA" id="ARBA00012448"/>
    </source>
</evidence>
<keyword evidence="8" id="KW-1003">Cell membrane</keyword>
<keyword evidence="9" id="KW-0121">Carboxypeptidase</keyword>
<evidence type="ECO:0000256" key="1">
    <source>
        <dbReference type="ARBA" id="ARBA00002624"/>
    </source>
</evidence>
<keyword evidence="20" id="KW-0046">Antibiotic resistance</keyword>
<evidence type="ECO:0000256" key="10">
    <source>
        <dbReference type="ARBA" id="ARBA00022670"/>
    </source>
</evidence>
<dbReference type="GO" id="GO:0008658">
    <property type="term" value="F:penicillin binding"/>
    <property type="evidence" value="ECO:0007669"/>
    <property type="project" value="InterPro"/>
</dbReference>
<accession>A0A934HUR6</accession>
<evidence type="ECO:0000256" key="12">
    <source>
        <dbReference type="ARBA" id="ARBA00022679"/>
    </source>
</evidence>
<dbReference type="InterPro" id="IPR001460">
    <property type="entry name" value="PCN-bd_Tpept"/>
</dbReference>
<evidence type="ECO:0000313" key="31">
    <source>
        <dbReference type="Proteomes" id="UP000622687"/>
    </source>
</evidence>
<dbReference type="RefSeq" id="WP_211140680.1">
    <property type="nucleotide sequence ID" value="NZ_JAEEGB010000001.1"/>
</dbReference>
<keyword evidence="16" id="KW-0735">Signal-anchor</keyword>
<dbReference type="EMBL" id="JAEEGB010000001">
    <property type="protein sequence ID" value="MBI6871223.1"/>
    <property type="molecule type" value="Genomic_DNA"/>
</dbReference>
<keyword evidence="18" id="KW-1133">Transmembrane helix</keyword>
<organism evidence="30 31">
    <name type="scientific">Clostridium aciditolerans</name>
    <dbReference type="NCBI Taxonomy" id="339861"/>
    <lineage>
        <taxon>Bacteria</taxon>
        <taxon>Bacillati</taxon>
        <taxon>Bacillota</taxon>
        <taxon>Clostridia</taxon>
        <taxon>Eubacteriales</taxon>
        <taxon>Clostridiaceae</taxon>
        <taxon>Clostridium</taxon>
    </lineage>
</organism>
<dbReference type="Pfam" id="PF00905">
    <property type="entry name" value="Transpeptidase"/>
    <property type="match status" value="1"/>
</dbReference>
<evidence type="ECO:0000256" key="22">
    <source>
        <dbReference type="ARBA" id="ARBA00023316"/>
    </source>
</evidence>
<feature type="domain" description="Glycosyl transferase family 51" evidence="29">
    <location>
        <begin position="80"/>
        <end position="256"/>
    </location>
</feature>
<dbReference type="NCBIfam" id="TIGR02074">
    <property type="entry name" value="PBP_1a_fam"/>
    <property type="match status" value="1"/>
</dbReference>
<dbReference type="GO" id="GO:0046677">
    <property type="term" value="P:response to antibiotic"/>
    <property type="evidence" value="ECO:0007669"/>
    <property type="project" value="UniProtKB-KW"/>
</dbReference>
<dbReference type="GO" id="GO:0008360">
    <property type="term" value="P:regulation of cell shape"/>
    <property type="evidence" value="ECO:0007669"/>
    <property type="project" value="UniProtKB-KW"/>
</dbReference>
<dbReference type="SUPFAM" id="SSF56601">
    <property type="entry name" value="beta-lactamase/transpeptidase-like"/>
    <property type="match status" value="1"/>
</dbReference>
<keyword evidence="21" id="KW-0511">Multifunctional enzyme</keyword>
<evidence type="ECO:0000256" key="8">
    <source>
        <dbReference type="ARBA" id="ARBA00022475"/>
    </source>
</evidence>
<dbReference type="GO" id="GO:0009002">
    <property type="term" value="F:serine-type D-Ala-D-Ala carboxypeptidase activity"/>
    <property type="evidence" value="ECO:0007669"/>
    <property type="project" value="UniProtKB-EC"/>
</dbReference>
<dbReference type="SUPFAM" id="SSF53955">
    <property type="entry name" value="Lysozyme-like"/>
    <property type="match status" value="1"/>
</dbReference>
<dbReference type="AlphaFoldDB" id="A0A934HUR6"/>
<dbReference type="InterPro" id="IPR012338">
    <property type="entry name" value="Beta-lactam/transpept-like"/>
</dbReference>
<evidence type="ECO:0000256" key="21">
    <source>
        <dbReference type="ARBA" id="ARBA00023268"/>
    </source>
</evidence>
<dbReference type="GO" id="GO:0009252">
    <property type="term" value="P:peptidoglycan biosynthetic process"/>
    <property type="evidence" value="ECO:0007669"/>
    <property type="project" value="UniProtKB-KW"/>
</dbReference>
<comment type="similarity">
    <text evidence="4">In the C-terminal section; belongs to the transpeptidase family.</text>
</comment>
<comment type="pathway">
    <text evidence="26">Glycan biosynthesis.</text>
</comment>
<protein>
    <recommendedName>
        <fullName evidence="7">Penicillin-binding protein 1A</fullName>
        <ecNumber evidence="24">2.4.99.28</ecNumber>
        <ecNumber evidence="6">3.4.16.4</ecNumber>
    </recommendedName>
</protein>
<dbReference type="InterPro" id="IPR036950">
    <property type="entry name" value="PBP_transglycosylase"/>
</dbReference>
<evidence type="ECO:0000256" key="4">
    <source>
        <dbReference type="ARBA" id="ARBA00007090"/>
    </source>
</evidence>
<dbReference type="GO" id="GO:0071555">
    <property type="term" value="P:cell wall organization"/>
    <property type="evidence" value="ECO:0007669"/>
    <property type="project" value="UniProtKB-KW"/>
</dbReference>
<keyword evidence="15" id="KW-0133">Cell shape</keyword>
<evidence type="ECO:0000256" key="15">
    <source>
        <dbReference type="ARBA" id="ARBA00022960"/>
    </source>
</evidence>
<evidence type="ECO:0000256" key="26">
    <source>
        <dbReference type="ARBA" id="ARBA00060592"/>
    </source>
</evidence>
<comment type="pathway">
    <text evidence="3">Cell wall biogenesis; peptidoglycan biosynthesis.</text>
</comment>
<dbReference type="GO" id="GO:0006508">
    <property type="term" value="P:proteolysis"/>
    <property type="evidence" value="ECO:0007669"/>
    <property type="project" value="UniProtKB-KW"/>
</dbReference>
<evidence type="ECO:0000256" key="25">
    <source>
        <dbReference type="ARBA" id="ARBA00049902"/>
    </source>
</evidence>
<evidence type="ECO:0000256" key="5">
    <source>
        <dbReference type="ARBA" id="ARBA00007739"/>
    </source>
</evidence>
<dbReference type="InterPro" id="IPR001264">
    <property type="entry name" value="Glyco_trans_51"/>
</dbReference>
<keyword evidence="22" id="KW-0961">Cell wall biogenesis/degradation</keyword>
<evidence type="ECO:0000256" key="20">
    <source>
        <dbReference type="ARBA" id="ARBA00023251"/>
    </source>
</evidence>
<dbReference type="Pfam" id="PF00912">
    <property type="entry name" value="Transgly"/>
    <property type="match status" value="1"/>
</dbReference>
<keyword evidence="11" id="KW-0328">Glycosyltransferase</keyword>
<evidence type="ECO:0000256" key="27">
    <source>
        <dbReference type="SAM" id="MobiDB-lite"/>
    </source>
</evidence>
<comment type="function">
    <text evidence="1">Cell wall formation. Synthesis of cross-linked peptidoglycan from the lipid intermediates. The enzyme has a penicillin-insensitive transglycosylase N-terminal domain (formation of linear glycan strands) and a penicillin-sensitive transpeptidase C-terminal domain (cross-linking of the peptide subunits).</text>
</comment>
<evidence type="ECO:0000259" key="28">
    <source>
        <dbReference type="Pfam" id="PF00905"/>
    </source>
</evidence>
<dbReference type="Gene3D" id="1.10.3810.10">
    <property type="entry name" value="Biosynthetic peptidoglycan transglycosylase-like"/>
    <property type="match status" value="1"/>
</dbReference>
<evidence type="ECO:0000256" key="19">
    <source>
        <dbReference type="ARBA" id="ARBA00023136"/>
    </source>
</evidence>
<dbReference type="Gene3D" id="3.40.710.10">
    <property type="entry name" value="DD-peptidase/beta-lactamase superfamily"/>
    <property type="match status" value="1"/>
</dbReference>
<comment type="similarity">
    <text evidence="5">In the N-terminal section; belongs to the glycosyltransferase 51 family.</text>
</comment>
<evidence type="ECO:0000256" key="24">
    <source>
        <dbReference type="ARBA" id="ARBA00044770"/>
    </source>
</evidence>
<evidence type="ECO:0000256" key="17">
    <source>
        <dbReference type="ARBA" id="ARBA00022984"/>
    </source>
</evidence>
<reference evidence="30" key="1">
    <citation type="submission" date="2020-12" db="EMBL/GenBank/DDBJ databases">
        <title>Clostridium thailandense sp. nov., a novel acetogenic bacterium isolated from peat land soil in Thailand.</title>
        <authorList>
            <person name="Chaikitkaew S."/>
            <person name="Birkeland N.K."/>
        </authorList>
    </citation>
    <scope>NUCLEOTIDE SEQUENCE</scope>
    <source>
        <strain evidence="30">DSM 17425</strain>
    </source>
</reference>
<gene>
    <name evidence="30" type="ORF">I6U51_00700</name>
</gene>
<dbReference type="Proteomes" id="UP000622687">
    <property type="component" value="Unassembled WGS sequence"/>
</dbReference>
<evidence type="ECO:0000256" key="7">
    <source>
        <dbReference type="ARBA" id="ARBA00018638"/>
    </source>
</evidence>
<evidence type="ECO:0000256" key="9">
    <source>
        <dbReference type="ARBA" id="ARBA00022645"/>
    </source>
</evidence>
<evidence type="ECO:0000259" key="29">
    <source>
        <dbReference type="Pfam" id="PF00912"/>
    </source>
</evidence>
<evidence type="ECO:0000256" key="3">
    <source>
        <dbReference type="ARBA" id="ARBA00004752"/>
    </source>
</evidence>
<dbReference type="FunFam" id="1.10.3810.10:FF:000001">
    <property type="entry name" value="Penicillin-binding protein 1A"/>
    <property type="match status" value="1"/>
</dbReference>
<keyword evidence="31" id="KW-1185">Reference proteome</keyword>
<evidence type="ECO:0000256" key="16">
    <source>
        <dbReference type="ARBA" id="ARBA00022968"/>
    </source>
</evidence>
<comment type="subcellular location">
    <subcellularLocation>
        <location evidence="2">Cell membrane</location>
        <topology evidence="2">Single-pass type II membrane protein</topology>
    </subcellularLocation>
</comment>
<keyword evidence="14" id="KW-0378">Hydrolase</keyword>
<comment type="catalytic activity">
    <reaction evidence="25">
        <text>[GlcNAc-(1-&gt;4)-Mur2Ac(oyl-L-Ala-gamma-D-Glu-L-Lys-D-Ala-D-Ala)](n)-di-trans,octa-cis-undecaprenyl diphosphate + beta-D-GlcNAc-(1-&gt;4)-Mur2Ac(oyl-L-Ala-gamma-D-Glu-L-Lys-D-Ala-D-Ala)-di-trans,octa-cis-undecaprenyl diphosphate = [GlcNAc-(1-&gt;4)-Mur2Ac(oyl-L-Ala-gamma-D-Glu-L-Lys-D-Ala-D-Ala)](n+1)-di-trans,octa-cis-undecaprenyl diphosphate + di-trans,octa-cis-undecaprenyl diphosphate + H(+)</text>
        <dbReference type="Rhea" id="RHEA:23708"/>
        <dbReference type="Rhea" id="RHEA-COMP:9602"/>
        <dbReference type="Rhea" id="RHEA-COMP:9603"/>
        <dbReference type="ChEBI" id="CHEBI:15378"/>
        <dbReference type="ChEBI" id="CHEBI:58405"/>
        <dbReference type="ChEBI" id="CHEBI:60033"/>
        <dbReference type="ChEBI" id="CHEBI:78435"/>
        <dbReference type="EC" id="2.4.99.28"/>
    </reaction>
</comment>
<dbReference type="InterPro" id="IPR023346">
    <property type="entry name" value="Lysozyme-like_dom_sf"/>
</dbReference>